<comment type="caution">
    <text evidence="1">The sequence shown here is derived from an EMBL/GenBank/DDBJ whole genome shotgun (WGS) entry which is preliminary data.</text>
</comment>
<feature type="non-terminal residue" evidence="1">
    <location>
        <position position="48"/>
    </location>
</feature>
<gene>
    <name evidence="1" type="ORF">AGERDE_LOCUS12517</name>
</gene>
<accession>A0A9N9EM82</accession>
<dbReference type="Proteomes" id="UP000789831">
    <property type="component" value="Unassembled WGS sequence"/>
</dbReference>
<name>A0A9N9EM82_9GLOM</name>
<dbReference type="AlphaFoldDB" id="A0A9N9EM82"/>
<proteinExistence type="predicted"/>
<sequence length="48" mass="5440">MAIKEENETNEKMSNKRGILVREDLEYSAQKLFTYATIGLTAIGIYVS</sequence>
<evidence type="ECO:0000313" key="2">
    <source>
        <dbReference type="Proteomes" id="UP000789831"/>
    </source>
</evidence>
<organism evidence="1 2">
    <name type="scientific">Ambispora gerdemannii</name>
    <dbReference type="NCBI Taxonomy" id="144530"/>
    <lineage>
        <taxon>Eukaryota</taxon>
        <taxon>Fungi</taxon>
        <taxon>Fungi incertae sedis</taxon>
        <taxon>Mucoromycota</taxon>
        <taxon>Glomeromycotina</taxon>
        <taxon>Glomeromycetes</taxon>
        <taxon>Archaeosporales</taxon>
        <taxon>Ambisporaceae</taxon>
        <taxon>Ambispora</taxon>
    </lineage>
</organism>
<reference evidence="1" key="1">
    <citation type="submission" date="2021-06" db="EMBL/GenBank/DDBJ databases">
        <authorList>
            <person name="Kallberg Y."/>
            <person name="Tangrot J."/>
            <person name="Rosling A."/>
        </authorList>
    </citation>
    <scope>NUCLEOTIDE SEQUENCE</scope>
    <source>
        <strain evidence="1">MT106</strain>
    </source>
</reference>
<protein>
    <submittedName>
        <fullName evidence="1">2548_t:CDS:1</fullName>
    </submittedName>
</protein>
<evidence type="ECO:0000313" key="1">
    <source>
        <dbReference type="EMBL" id="CAG8677359.1"/>
    </source>
</evidence>
<keyword evidence="2" id="KW-1185">Reference proteome</keyword>
<dbReference type="EMBL" id="CAJVPL010009251">
    <property type="protein sequence ID" value="CAG8677359.1"/>
    <property type="molecule type" value="Genomic_DNA"/>
</dbReference>